<proteinExistence type="predicted"/>
<evidence type="ECO:0000313" key="2">
    <source>
        <dbReference type="EMBL" id="KRR16631.1"/>
    </source>
</evidence>
<dbReference type="AlphaFoldDB" id="A0A0R3M933"/>
<evidence type="ECO:0000256" key="1">
    <source>
        <dbReference type="SAM" id="MobiDB-lite"/>
    </source>
</evidence>
<feature type="compositionally biased region" description="Polar residues" evidence="1">
    <location>
        <begin position="74"/>
        <end position="96"/>
    </location>
</feature>
<organism evidence="2 3">
    <name type="scientific">Bradyrhizobium lablabi</name>
    <dbReference type="NCBI Taxonomy" id="722472"/>
    <lineage>
        <taxon>Bacteria</taxon>
        <taxon>Pseudomonadati</taxon>
        <taxon>Pseudomonadota</taxon>
        <taxon>Alphaproteobacteria</taxon>
        <taxon>Hyphomicrobiales</taxon>
        <taxon>Nitrobacteraceae</taxon>
        <taxon>Bradyrhizobium</taxon>
    </lineage>
</organism>
<gene>
    <name evidence="2" type="ORF">CQ14_13500</name>
</gene>
<protein>
    <submittedName>
        <fullName evidence="2">Uncharacterized protein</fullName>
    </submittedName>
</protein>
<accession>A0A0R3M933</accession>
<dbReference type="Proteomes" id="UP000051660">
    <property type="component" value="Unassembled WGS sequence"/>
</dbReference>
<feature type="region of interest" description="Disordered" evidence="1">
    <location>
        <begin position="62"/>
        <end position="99"/>
    </location>
</feature>
<comment type="caution">
    <text evidence="2">The sequence shown here is derived from an EMBL/GenBank/DDBJ whole genome shotgun (WGS) entry which is preliminary data.</text>
</comment>
<feature type="region of interest" description="Disordered" evidence="1">
    <location>
        <begin position="122"/>
        <end position="144"/>
    </location>
</feature>
<sequence>MTIGEFSEDLPVMPTMMAPFVMTATPVPSIVMTATSVSATVVAVSAAVLDLDHGAVLGGQGRDAYSGGRGQGHCQRSNQCRANQNDTSHAGGSSQSLDRDVRHKFMRVDFVPCRDRMACDRRKARGMMPRHRRTAGRYRQNRLG</sequence>
<feature type="compositionally biased region" description="Gly residues" evidence="1">
    <location>
        <begin position="62"/>
        <end position="71"/>
    </location>
</feature>
<dbReference type="EMBL" id="LLYB01000125">
    <property type="protein sequence ID" value="KRR16631.1"/>
    <property type="molecule type" value="Genomic_DNA"/>
</dbReference>
<evidence type="ECO:0000313" key="3">
    <source>
        <dbReference type="Proteomes" id="UP000051660"/>
    </source>
</evidence>
<name>A0A0R3M933_9BRAD</name>
<reference evidence="2 3" key="1">
    <citation type="submission" date="2014-03" db="EMBL/GenBank/DDBJ databases">
        <title>Bradyrhizobium valentinum sp. nov., isolated from effective nodules of Lupinus mariae-josephae, a lupine endemic of basic-lime soils in Eastern Spain.</title>
        <authorList>
            <person name="Duran D."/>
            <person name="Rey L."/>
            <person name="Navarro A."/>
            <person name="Busquets A."/>
            <person name="Imperial J."/>
            <person name="Ruiz-Argueso T."/>
        </authorList>
    </citation>
    <scope>NUCLEOTIDE SEQUENCE [LARGE SCALE GENOMIC DNA]</scope>
    <source>
        <strain evidence="2 3">CCBAU 23086</strain>
    </source>
</reference>